<sequence length="362" mass="40851">MTMETMGINLHWSSHGFGPDGDPDYKKTILIFLSTKLSSYTRMSDTSSSSSSTFPPEDYNLKAYFISLHHHQHDTIKPTTLAPEQENIFTADKGTYDFEQNLSSSVLNNIRAMLDEEDSSSLNFLVEDKTLNPRADPFVPGLMNGAGSCASARLVAIDAINRFDQRYDRPLPPLLRPSPGLESSPWLASTRHPPNWRHSLDLAAHMTPMSESSIDEYGRDLVHGQIWSRCGLVDLIQHVCWKGSEPSFDTHPLSVALLAFSVYNHFKAIGDRKNASTFTDILQQCVKGYFEAFWDVENKGSALRFTPDSSFAPEYIQETVLHCLWILICQLTAPEHLQRYRFGASLRQKSRRCYTTATIECS</sequence>
<protein>
    <recommendedName>
        <fullName evidence="3">Transcription factor domain-containing protein</fullName>
    </recommendedName>
</protein>
<comment type="caution">
    <text evidence="1">The sequence shown here is derived from an EMBL/GenBank/DDBJ whole genome shotgun (WGS) entry which is preliminary data.</text>
</comment>
<evidence type="ECO:0000313" key="2">
    <source>
        <dbReference type="Proteomes" id="UP001150217"/>
    </source>
</evidence>
<dbReference type="Proteomes" id="UP001150217">
    <property type="component" value="Unassembled WGS sequence"/>
</dbReference>
<gene>
    <name evidence="1" type="ORF">C8R41DRAFT_240766</name>
</gene>
<reference evidence="1" key="1">
    <citation type="submission" date="2022-08" db="EMBL/GenBank/DDBJ databases">
        <title>A Global Phylogenomic Analysis of the Shiitake Genus Lentinula.</title>
        <authorList>
            <consortium name="DOE Joint Genome Institute"/>
            <person name="Sierra-Patev S."/>
            <person name="Min B."/>
            <person name="Naranjo-Ortiz M."/>
            <person name="Looney B."/>
            <person name="Konkel Z."/>
            <person name="Slot J.C."/>
            <person name="Sakamoto Y."/>
            <person name="Steenwyk J.L."/>
            <person name="Rokas A."/>
            <person name="Carro J."/>
            <person name="Camarero S."/>
            <person name="Ferreira P."/>
            <person name="Molpeceres G."/>
            <person name="Ruiz-Duenas F.J."/>
            <person name="Serrano A."/>
            <person name="Henrissat B."/>
            <person name="Drula E."/>
            <person name="Hughes K.W."/>
            <person name="Mata J.L."/>
            <person name="Ishikawa N.K."/>
            <person name="Vargas-Isla R."/>
            <person name="Ushijima S."/>
            <person name="Smith C.A."/>
            <person name="Ahrendt S."/>
            <person name="Andreopoulos W."/>
            <person name="He G."/>
            <person name="Labutti K."/>
            <person name="Lipzen A."/>
            <person name="Ng V."/>
            <person name="Riley R."/>
            <person name="Sandor L."/>
            <person name="Barry K."/>
            <person name="Martinez A.T."/>
            <person name="Xiao Y."/>
            <person name="Gibbons J.G."/>
            <person name="Terashima K."/>
            <person name="Grigoriev I.V."/>
            <person name="Hibbett D.S."/>
        </authorList>
    </citation>
    <scope>NUCLEOTIDE SEQUENCE</scope>
    <source>
        <strain evidence="1">RHP3577 ss4</strain>
    </source>
</reference>
<evidence type="ECO:0000313" key="1">
    <source>
        <dbReference type="EMBL" id="KAJ4496974.1"/>
    </source>
</evidence>
<name>A0ABQ8VKM5_9AGAR</name>
<dbReference type="EMBL" id="JANVFT010000024">
    <property type="protein sequence ID" value="KAJ4496974.1"/>
    <property type="molecule type" value="Genomic_DNA"/>
</dbReference>
<accession>A0ABQ8VKM5</accession>
<evidence type="ECO:0008006" key="3">
    <source>
        <dbReference type="Google" id="ProtNLM"/>
    </source>
</evidence>
<organism evidence="1 2">
    <name type="scientific">Lentinula lateritia</name>
    <dbReference type="NCBI Taxonomy" id="40482"/>
    <lineage>
        <taxon>Eukaryota</taxon>
        <taxon>Fungi</taxon>
        <taxon>Dikarya</taxon>
        <taxon>Basidiomycota</taxon>
        <taxon>Agaricomycotina</taxon>
        <taxon>Agaricomycetes</taxon>
        <taxon>Agaricomycetidae</taxon>
        <taxon>Agaricales</taxon>
        <taxon>Marasmiineae</taxon>
        <taxon>Omphalotaceae</taxon>
        <taxon>Lentinula</taxon>
    </lineage>
</organism>
<proteinExistence type="predicted"/>
<keyword evidence="2" id="KW-1185">Reference proteome</keyword>